<reference evidence="3 4" key="1">
    <citation type="submission" date="2019-02" db="EMBL/GenBank/DDBJ databases">
        <title>Deep-cultivation of Planctomycetes and their phenomic and genomic characterization uncovers novel biology.</title>
        <authorList>
            <person name="Wiegand S."/>
            <person name="Jogler M."/>
            <person name="Boedeker C."/>
            <person name="Pinto D."/>
            <person name="Vollmers J."/>
            <person name="Rivas-Marin E."/>
            <person name="Kohn T."/>
            <person name="Peeters S.H."/>
            <person name="Heuer A."/>
            <person name="Rast P."/>
            <person name="Oberbeckmann S."/>
            <person name="Bunk B."/>
            <person name="Jeske O."/>
            <person name="Meyerdierks A."/>
            <person name="Storesund J.E."/>
            <person name="Kallscheuer N."/>
            <person name="Luecker S."/>
            <person name="Lage O.M."/>
            <person name="Pohl T."/>
            <person name="Merkel B.J."/>
            <person name="Hornburger P."/>
            <person name="Mueller R.-W."/>
            <person name="Bruemmer F."/>
            <person name="Labrenz M."/>
            <person name="Spormann A.M."/>
            <person name="Op Den Camp H."/>
            <person name="Overmann J."/>
            <person name="Amann R."/>
            <person name="Jetten M.S.M."/>
            <person name="Mascher T."/>
            <person name="Medema M.H."/>
            <person name="Devos D.P."/>
            <person name="Kaster A.-K."/>
            <person name="Ovreas L."/>
            <person name="Rohde M."/>
            <person name="Galperin M.Y."/>
            <person name="Jogler C."/>
        </authorList>
    </citation>
    <scope>NUCLEOTIDE SEQUENCE [LARGE SCALE GENOMIC DNA]</scope>
    <source>
        <strain evidence="3 4">Pla100</strain>
    </source>
</reference>
<protein>
    <submittedName>
        <fullName evidence="3">Uncharacterized protein</fullName>
    </submittedName>
</protein>
<accession>A0A5C6AVH0</accession>
<evidence type="ECO:0000256" key="2">
    <source>
        <dbReference type="SAM" id="SignalP"/>
    </source>
</evidence>
<keyword evidence="2" id="KW-0732">Signal</keyword>
<gene>
    <name evidence="3" type="ORF">Pla100_03620</name>
</gene>
<dbReference type="AlphaFoldDB" id="A0A5C6AVH0"/>
<dbReference type="Gene3D" id="2.60.120.260">
    <property type="entry name" value="Galactose-binding domain-like"/>
    <property type="match status" value="1"/>
</dbReference>
<proteinExistence type="predicted"/>
<dbReference type="OrthoDB" id="9797506at2"/>
<feature type="region of interest" description="Disordered" evidence="1">
    <location>
        <begin position="30"/>
        <end position="51"/>
    </location>
</feature>
<organism evidence="3 4">
    <name type="scientific">Neorhodopirellula pilleata</name>
    <dbReference type="NCBI Taxonomy" id="2714738"/>
    <lineage>
        <taxon>Bacteria</taxon>
        <taxon>Pseudomonadati</taxon>
        <taxon>Planctomycetota</taxon>
        <taxon>Planctomycetia</taxon>
        <taxon>Pirellulales</taxon>
        <taxon>Pirellulaceae</taxon>
        <taxon>Neorhodopirellula</taxon>
    </lineage>
</organism>
<feature type="signal peptide" evidence="2">
    <location>
        <begin position="1"/>
        <end position="22"/>
    </location>
</feature>
<feature type="chain" id="PRO_5022953179" evidence="2">
    <location>
        <begin position="23"/>
        <end position="240"/>
    </location>
</feature>
<name>A0A5C6AVH0_9BACT</name>
<evidence type="ECO:0000313" key="3">
    <source>
        <dbReference type="EMBL" id="TWU03441.1"/>
    </source>
</evidence>
<comment type="caution">
    <text evidence="3">The sequence shown here is derived from an EMBL/GenBank/DDBJ whole genome shotgun (WGS) entry which is preliminary data.</text>
</comment>
<dbReference type="RefSeq" id="WP_146575962.1">
    <property type="nucleotide sequence ID" value="NZ_SJPM01000001.1"/>
</dbReference>
<evidence type="ECO:0000256" key="1">
    <source>
        <dbReference type="SAM" id="MobiDB-lite"/>
    </source>
</evidence>
<evidence type="ECO:0000313" key="4">
    <source>
        <dbReference type="Proteomes" id="UP000316213"/>
    </source>
</evidence>
<dbReference type="Proteomes" id="UP000316213">
    <property type="component" value="Unassembled WGS sequence"/>
</dbReference>
<dbReference type="EMBL" id="SJPM01000001">
    <property type="protein sequence ID" value="TWU03441.1"/>
    <property type="molecule type" value="Genomic_DNA"/>
</dbReference>
<keyword evidence="4" id="KW-1185">Reference proteome</keyword>
<sequence precursor="true">MRITFRRKAGILLFGVAIAALASVTTLAIAQQRGDRRPPPPRGGGGAKPEIEDTQKLNVYADNWFSLYINGELIAVDSIRFMPHNVISVDVFPSYPMTIAVIAKDNADPITAMEYNNTQIGDGGFILKMADGTVSGTHWKAKSIFHGPIDRDTRNPKVRREEMPVNWTAVDFDDSDWQSAKEFDEQTVGPKRPFYQHDFEGAKFIWADDLELDNTVLFRVKVDSPPDGSTPKRFPILESN</sequence>